<evidence type="ECO:0000313" key="2">
    <source>
        <dbReference type="Proteomes" id="UP000834106"/>
    </source>
</evidence>
<dbReference type="PANTHER" id="PTHR47590:SF1">
    <property type="entry name" value="F-BOX_KELCH-REPEAT PROTEIN SKIP25"/>
    <property type="match status" value="1"/>
</dbReference>
<protein>
    <submittedName>
        <fullName evidence="1">Uncharacterized protein</fullName>
    </submittedName>
</protein>
<accession>A0AAD2E5L4</accession>
<dbReference type="EMBL" id="OU503049">
    <property type="protein sequence ID" value="CAI9775645.1"/>
    <property type="molecule type" value="Genomic_DNA"/>
</dbReference>
<name>A0AAD2E5L4_9LAMI</name>
<dbReference type="AlphaFoldDB" id="A0AAD2E5L4"/>
<proteinExistence type="predicted"/>
<evidence type="ECO:0000313" key="1">
    <source>
        <dbReference type="EMBL" id="CAI9775645.1"/>
    </source>
</evidence>
<dbReference type="PANTHER" id="PTHR47590">
    <property type="entry name" value="F-BOX/KELCH-REPEAT PROTEIN SKIP25"/>
    <property type="match status" value="1"/>
</dbReference>
<gene>
    <name evidence="1" type="ORF">FPE_LOCUS23075</name>
</gene>
<dbReference type="Proteomes" id="UP000834106">
    <property type="component" value="Chromosome 14"/>
</dbReference>
<keyword evidence="2" id="KW-1185">Reference proteome</keyword>
<sequence>MLVGWRGPAASMEEDTIYMVDESKGALRKYDPRRDKWVAVLESQVLKGAPQMAAGGGRVCVVKGDGVGIMVVNVVAPPHRFWIVDTLPGLRVVTINILPRLSQPSIPAITCKE</sequence>
<reference evidence="1" key="1">
    <citation type="submission" date="2023-05" db="EMBL/GenBank/DDBJ databases">
        <authorList>
            <person name="Huff M."/>
        </authorList>
    </citation>
    <scope>NUCLEOTIDE SEQUENCE</scope>
</reference>
<organism evidence="1 2">
    <name type="scientific">Fraxinus pennsylvanica</name>
    <dbReference type="NCBI Taxonomy" id="56036"/>
    <lineage>
        <taxon>Eukaryota</taxon>
        <taxon>Viridiplantae</taxon>
        <taxon>Streptophyta</taxon>
        <taxon>Embryophyta</taxon>
        <taxon>Tracheophyta</taxon>
        <taxon>Spermatophyta</taxon>
        <taxon>Magnoliopsida</taxon>
        <taxon>eudicotyledons</taxon>
        <taxon>Gunneridae</taxon>
        <taxon>Pentapetalae</taxon>
        <taxon>asterids</taxon>
        <taxon>lamiids</taxon>
        <taxon>Lamiales</taxon>
        <taxon>Oleaceae</taxon>
        <taxon>Oleeae</taxon>
        <taxon>Fraxinus</taxon>
    </lineage>
</organism>